<dbReference type="PANTHER" id="PTHR14187">
    <property type="entry name" value="ALPHA KINASE/ELONGATION FACTOR 2 KINASE"/>
    <property type="match status" value="1"/>
</dbReference>
<protein>
    <submittedName>
        <fullName evidence="4">Uncharacterized protein</fullName>
    </submittedName>
</protein>
<proteinExistence type="inferred from homology"/>
<dbReference type="SUPFAM" id="SSF53067">
    <property type="entry name" value="Actin-like ATPase domain"/>
    <property type="match status" value="2"/>
</dbReference>
<comment type="similarity">
    <text evidence="1">Belongs to the heat shock protein 70 family.</text>
</comment>
<evidence type="ECO:0000313" key="4">
    <source>
        <dbReference type="EMBL" id="KAJ8297818.1"/>
    </source>
</evidence>
<dbReference type="Gene3D" id="3.30.420.40">
    <property type="match status" value="3"/>
</dbReference>
<accession>A0ABQ9DX31</accession>
<gene>
    <name evidence="4" type="ORF">KUTeg_024349</name>
</gene>
<sequence>MEEQEEICHNKMVVVAIDFGTTYSGYAFSLTSQFCSDNMKICTNTAWIAGSGGLMSYKAPTCVLLDKDKQFQAFGYEAEDRYAELAIENKHHDVYFFKKFKMLLHRNPYLSRDTMINDETGKSMLARVVFAHGIEYLKNHAMDLLNQQGFGLEEWEAGIMNDQLLIALEPEAASVFCRHLPDARGSDVFKSGSRYMVVDLGGGTADITVHEVDDRGKLRELNNATGGAWGGTKVDAAFFQLLTDIVGEEVMGMFWKDHKSDAIDLNREFEVKKRTIKKNMGEFVQIKIPIVLKEKYEKVIKKTFAEAIDESMYKGRITIIADKLKFDSRLIQGLFRDPLDHLVEHIRDLLCKPSVKGSSAFLLVGGFSESPIVQDTIKEKFPKMKVIVPAEPSLAVLKGAVMYGHRPTTITTRVARQTYGVAISKPFIEGHHPEDKKQSTRGVVVCKDIFHKYVQEGDPLELGEKQTMPFTSASSVNRIRVYASSDPDPIYVTDEGCSLLGEMILNLSMVENSGNTIEVSMEFGGVEISVEAREKHSGRTVRSRFDFLSKN</sequence>
<dbReference type="Proteomes" id="UP001217089">
    <property type="component" value="Unassembled WGS sequence"/>
</dbReference>
<dbReference type="Pfam" id="PF00012">
    <property type="entry name" value="HSP70"/>
    <property type="match status" value="1"/>
</dbReference>
<keyword evidence="3" id="KW-0067">ATP-binding</keyword>
<dbReference type="CDD" id="cd10229">
    <property type="entry name" value="ASKHA_NBD_HSP70_HSPA12"/>
    <property type="match status" value="1"/>
</dbReference>
<evidence type="ECO:0000256" key="3">
    <source>
        <dbReference type="ARBA" id="ARBA00022840"/>
    </source>
</evidence>
<reference evidence="4 5" key="1">
    <citation type="submission" date="2022-12" db="EMBL/GenBank/DDBJ databases">
        <title>Chromosome-level genome of Tegillarca granosa.</title>
        <authorList>
            <person name="Kim J."/>
        </authorList>
    </citation>
    <scope>NUCLEOTIDE SEQUENCE [LARGE SCALE GENOMIC DNA]</scope>
    <source>
        <strain evidence="4">Teg-2019</strain>
        <tissue evidence="4">Adductor muscle</tissue>
    </source>
</reference>
<name>A0ABQ9DX31_TEGGR</name>
<evidence type="ECO:0000256" key="1">
    <source>
        <dbReference type="ARBA" id="ARBA00007381"/>
    </source>
</evidence>
<dbReference type="InterPro" id="IPR043129">
    <property type="entry name" value="ATPase_NBD"/>
</dbReference>
<organism evidence="4 5">
    <name type="scientific">Tegillarca granosa</name>
    <name type="common">Malaysian cockle</name>
    <name type="synonym">Anadara granosa</name>
    <dbReference type="NCBI Taxonomy" id="220873"/>
    <lineage>
        <taxon>Eukaryota</taxon>
        <taxon>Metazoa</taxon>
        <taxon>Spiralia</taxon>
        <taxon>Lophotrochozoa</taxon>
        <taxon>Mollusca</taxon>
        <taxon>Bivalvia</taxon>
        <taxon>Autobranchia</taxon>
        <taxon>Pteriomorphia</taxon>
        <taxon>Arcoida</taxon>
        <taxon>Arcoidea</taxon>
        <taxon>Arcidae</taxon>
        <taxon>Tegillarca</taxon>
    </lineage>
</organism>
<evidence type="ECO:0000313" key="5">
    <source>
        <dbReference type="Proteomes" id="UP001217089"/>
    </source>
</evidence>
<dbReference type="PANTHER" id="PTHR14187:SF5">
    <property type="entry name" value="HEAT SHOCK 70 KDA PROTEIN 12A"/>
    <property type="match status" value="1"/>
</dbReference>
<evidence type="ECO:0000256" key="2">
    <source>
        <dbReference type="ARBA" id="ARBA00022741"/>
    </source>
</evidence>
<keyword evidence="2" id="KW-0547">Nucleotide-binding</keyword>
<dbReference type="EMBL" id="JARBDR010000923">
    <property type="protein sequence ID" value="KAJ8297818.1"/>
    <property type="molecule type" value="Genomic_DNA"/>
</dbReference>
<dbReference type="Gene3D" id="3.90.640.10">
    <property type="entry name" value="Actin, Chain A, domain 4"/>
    <property type="match status" value="1"/>
</dbReference>
<keyword evidence="5" id="KW-1185">Reference proteome</keyword>
<dbReference type="InterPro" id="IPR013126">
    <property type="entry name" value="Hsp_70_fam"/>
</dbReference>
<comment type="caution">
    <text evidence="4">The sequence shown here is derived from an EMBL/GenBank/DDBJ whole genome shotgun (WGS) entry which is preliminary data.</text>
</comment>